<keyword evidence="1" id="KW-0479">Metal-binding</keyword>
<feature type="compositionally biased region" description="Basic and acidic residues" evidence="2">
    <location>
        <begin position="118"/>
        <end position="132"/>
    </location>
</feature>
<dbReference type="Proteomes" id="UP001652627">
    <property type="component" value="Chromosome 27"/>
</dbReference>
<reference evidence="5" key="1">
    <citation type="submission" date="2025-08" db="UniProtKB">
        <authorList>
            <consortium name="RefSeq"/>
        </authorList>
    </citation>
    <scope>IDENTIFICATION</scope>
    <source>
        <tissue evidence="5">Blood</tissue>
    </source>
</reference>
<dbReference type="InterPro" id="IPR001878">
    <property type="entry name" value="Znf_CCHC"/>
</dbReference>
<name>A0ABM4FS92_9AVES</name>
<dbReference type="RefSeq" id="XP_067167809.1">
    <property type="nucleotide sequence ID" value="XM_067311708.1"/>
</dbReference>
<proteinExistence type="predicted"/>
<feature type="compositionally biased region" description="Basic residues" evidence="2">
    <location>
        <begin position="170"/>
        <end position="196"/>
    </location>
</feature>
<feature type="compositionally biased region" description="Acidic residues" evidence="2">
    <location>
        <begin position="153"/>
        <end position="162"/>
    </location>
</feature>
<keyword evidence="4" id="KW-1185">Reference proteome</keyword>
<gene>
    <name evidence="5" type="primary">ZCCHC17</name>
</gene>
<evidence type="ECO:0000313" key="5">
    <source>
        <dbReference type="RefSeq" id="XP_067167809.1"/>
    </source>
</evidence>
<dbReference type="PANTHER" id="PTHR15838">
    <property type="entry name" value="NUCLEOLAR PROTEIN OF 40 KDA"/>
    <property type="match status" value="1"/>
</dbReference>
<accession>A0ABM4FS92</accession>
<dbReference type="PANTHER" id="PTHR15838:SF1">
    <property type="entry name" value="ZINC FINGER CCHC DOMAIN-CONTAINING PROTEIN 17"/>
    <property type="match status" value="1"/>
</dbReference>
<dbReference type="GeneID" id="106484211"/>
<protein>
    <submittedName>
        <fullName evidence="5">Zinc finger CCHC domain-containing protein 17 isoform X2</fullName>
    </submittedName>
</protein>
<feature type="region of interest" description="Disordered" evidence="2">
    <location>
        <begin position="107"/>
        <end position="196"/>
    </location>
</feature>
<evidence type="ECO:0000313" key="4">
    <source>
        <dbReference type="Proteomes" id="UP001652627"/>
    </source>
</evidence>
<organism evidence="4 5">
    <name type="scientific">Apteryx mantelli</name>
    <name type="common">North Island brown kiwi</name>
    <dbReference type="NCBI Taxonomy" id="2696672"/>
    <lineage>
        <taxon>Eukaryota</taxon>
        <taxon>Metazoa</taxon>
        <taxon>Chordata</taxon>
        <taxon>Craniata</taxon>
        <taxon>Vertebrata</taxon>
        <taxon>Euteleostomi</taxon>
        <taxon>Archelosauria</taxon>
        <taxon>Archosauria</taxon>
        <taxon>Dinosauria</taxon>
        <taxon>Saurischia</taxon>
        <taxon>Theropoda</taxon>
        <taxon>Coelurosauria</taxon>
        <taxon>Aves</taxon>
        <taxon>Palaeognathae</taxon>
        <taxon>Apterygiformes</taxon>
        <taxon>Apterygidae</taxon>
        <taxon>Apteryx</taxon>
    </lineage>
</organism>
<feature type="compositionally biased region" description="Basic residues" evidence="2">
    <location>
        <begin position="133"/>
        <end position="148"/>
    </location>
</feature>
<feature type="domain" description="CCHC-type" evidence="3">
    <location>
        <begin position="81"/>
        <end position="94"/>
    </location>
</feature>
<evidence type="ECO:0000256" key="2">
    <source>
        <dbReference type="SAM" id="MobiDB-lite"/>
    </source>
</evidence>
<keyword evidence="1" id="KW-0862">Zinc</keyword>
<keyword evidence="1" id="KW-0863">Zinc-finger</keyword>
<evidence type="ECO:0000256" key="1">
    <source>
        <dbReference type="PROSITE-ProRule" id="PRU00047"/>
    </source>
</evidence>
<evidence type="ECO:0000259" key="3">
    <source>
        <dbReference type="PROSITE" id="PS50158"/>
    </source>
</evidence>
<sequence>MSDLRRSQDESQYKQSLLTVERQMKDDKLKLSLSMKVVNQGTGKDLDPNNVSLDQDERKKRTFRDYTSQKITLEAVLNTVCKKCGCKGHFAKECFMQPGGTKYSLIPEEEEEEAATAEYEKDKKTSLADDSSKKRKKEKKKKKKHKSKQSSESDSDSSDSDSDGAQPASKKAKHSGKASKAQKKKKKKKHKKKHKE</sequence>
<dbReference type="PROSITE" id="PS50158">
    <property type="entry name" value="ZF_CCHC"/>
    <property type="match status" value="1"/>
</dbReference>